<feature type="compositionally biased region" description="Low complexity" evidence="1">
    <location>
        <begin position="246"/>
        <end position="255"/>
    </location>
</feature>
<evidence type="ECO:0000259" key="2">
    <source>
        <dbReference type="Pfam" id="PF12879"/>
    </source>
</evidence>
<feature type="compositionally biased region" description="Polar residues" evidence="1">
    <location>
        <begin position="364"/>
        <end position="400"/>
    </location>
</feature>
<name>A0A0D9QF10_PLAFR</name>
<feature type="compositionally biased region" description="Pro residues" evidence="1">
    <location>
        <begin position="266"/>
        <end position="275"/>
    </location>
</feature>
<dbReference type="OrthoDB" id="375150at2759"/>
<dbReference type="Pfam" id="PF12879">
    <property type="entry name" value="SICA_C"/>
    <property type="match status" value="1"/>
</dbReference>
<dbReference type="EMBL" id="KQ030392">
    <property type="protein sequence ID" value="KJP85615.1"/>
    <property type="molecule type" value="Genomic_DNA"/>
</dbReference>
<dbReference type="Proteomes" id="UP000054561">
    <property type="component" value="Unassembled WGS sequence"/>
</dbReference>
<evidence type="ECO:0000313" key="4">
    <source>
        <dbReference type="Proteomes" id="UP000054561"/>
    </source>
</evidence>
<feature type="compositionally biased region" description="Low complexity" evidence="1">
    <location>
        <begin position="682"/>
        <end position="693"/>
    </location>
</feature>
<feature type="domain" description="Schizont-infected cell agglutination C-terminal" evidence="2">
    <location>
        <begin position="569"/>
        <end position="675"/>
    </location>
</feature>
<sequence>MKCRLMVGALHFVAGWTPNQAPDTDDSENDRDMKAIMRCMVANVFAYILAEIPCGLQWPGIDQAWRIMKNMGGTGGFENSISSGTCTLDEYRGTKVGTADLQGAVQKWLETNTTINDRINAIQKDPECKTRWAAYKTSLAHNEEDALGRTSGKVGQGAGAMANGGIGQEIVTVMKEVLVHMKDEVIEKSKSPPELQGAATKPDAPTPPAAKPAATKPATTTPVEAAPAGRSEEAGDPPQPSPAPVSPQAEPAGQPGEVGGQGPGPGQQPPPPPPSSDTGSEREGGGEPPEAKATVKDSSGKSPTKHSRTEDTSIRSSQREEDCTYLENGPVDKVVACLEQVAEAEINNMRDPTKDLQGTWGVYGSTSSTEVSMGTSPEVSRVPQGNDTKVGSTESETQATGPEPPPQKPHAPDFLGPLGNPTLEHCGLGLFDTTHRTCNNKNNPSSSGPGSTGHQGPSSSGTGSTGTVDPGSSGPGSAGTGSTGGTPDKEQDGLSLNDPGTNVRGELGGAYAAGIPPYTTHPKTPDDNINLSPTQDVPDLTDTVLTATTPVLFFLSAVTVALLGYSLWKYFAYFAKRRRTFRTVRDVPSPPLEEDILEHLQRGELPPPDYGYTMVMDRRPGRLPAARRRRPPRVHKRTIIELHLEVLHECEATAWENVKDDYLQIVVEEFAQDLMRDGNGYSSSPASSSNHDSPGTNVSSTLDPPIDSDGTDPCPPHDPDPWTCMQTIQLDQDPSPPNEDNPDAWSCMETIQLATDPCPPNEEDRWTCMEHIDLDAEQHAHSDHGDATSECTQWINWIDRNKHILRDCTTQPWFSHLKADWKQYQRAHMAEHEHNGVSGQRTLGEAAILQMNKLRLWKEWVAQQHRKMSTYSEQERFKHLLNNVQEETVSAKGDVPAVDTDFDVEHVMTAEDLLQVRDLPCTQLHHAPHMTKPLTAKTWILILALVIEHCEVERSLQEKELYLDALLQQCSH</sequence>
<feature type="compositionally biased region" description="Low complexity" evidence="1">
    <location>
        <begin position="444"/>
        <end position="472"/>
    </location>
</feature>
<feature type="region of interest" description="Disordered" evidence="1">
    <location>
        <begin position="349"/>
        <end position="421"/>
    </location>
</feature>
<feature type="compositionally biased region" description="Basic and acidic residues" evidence="1">
    <location>
        <begin position="279"/>
        <end position="299"/>
    </location>
</feature>
<feature type="compositionally biased region" description="Basic and acidic residues" evidence="1">
    <location>
        <begin position="307"/>
        <end position="322"/>
    </location>
</feature>
<proteinExistence type="predicted"/>
<feature type="compositionally biased region" description="Low complexity" evidence="1">
    <location>
        <begin position="211"/>
        <end position="228"/>
    </location>
</feature>
<feature type="region of interest" description="Disordered" evidence="1">
    <location>
        <begin position="187"/>
        <end position="332"/>
    </location>
</feature>
<dbReference type="PANTHER" id="PTHR45725">
    <property type="entry name" value="FORMIN HOMOLOGY 2 FAMILY MEMBER"/>
    <property type="match status" value="1"/>
</dbReference>
<reference evidence="3 4" key="1">
    <citation type="submission" date="2014-03" db="EMBL/GenBank/DDBJ databases">
        <title>The Genome Sequence of Plasmodium fragile nilgiri.</title>
        <authorList>
            <consortium name="The Broad Institute Genomics Platform"/>
            <consortium name="The Broad Institute Genome Sequencing Center for Infectious Disease"/>
            <person name="Neafsey D."/>
            <person name="Duraisingh M."/>
            <person name="Young S.K."/>
            <person name="Zeng Q."/>
            <person name="Gargeya S."/>
            <person name="Abouelleil A."/>
            <person name="Alvarado L."/>
            <person name="Chapman S.B."/>
            <person name="Gainer-Dewar J."/>
            <person name="Goldberg J."/>
            <person name="Griggs A."/>
            <person name="Gujja S."/>
            <person name="Hansen M."/>
            <person name="Howarth C."/>
            <person name="Imamovic A."/>
            <person name="Larimer J."/>
            <person name="Pearson M."/>
            <person name="Poon T.W."/>
            <person name="Priest M."/>
            <person name="Roberts A."/>
            <person name="Saif S."/>
            <person name="Shea T."/>
            <person name="Sykes S."/>
            <person name="Wortman J."/>
            <person name="Nusbaum C."/>
            <person name="Birren B."/>
        </authorList>
    </citation>
    <scope>NUCLEOTIDE SEQUENCE [LARGE SCALE GENOMIC DNA]</scope>
    <source>
        <strain evidence="4">nilgiri</strain>
    </source>
</reference>
<dbReference type="GeneID" id="24270042"/>
<feature type="region of interest" description="Disordered" evidence="1">
    <location>
        <begin position="676"/>
        <end position="743"/>
    </location>
</feature>
<evidence type="ECO:0000256" key="1">
    <source>
        <dbReference type="SAM" id="MobiDB-lite"/>
    </source>
</evidence>
<accession>A0A0D9QF10</accession>
<feature type="region of interest" description="Disordered" evidence="1">
    <location>
        <begin position="437"/>
        <end position="535"/>
    </location>
</feature>
<feature type="compositionally biased region" description="Gly residues" evidence="1">
    <location>
        <begin position="256"/>
        <end position="265"/>
    </location>
</feature>
<dbReference type="InterPro" id="IPR051425">
    <property type="entry name" value="Formin_Homology"/>
</dbReference>
<evidence type="ECO:0000313" key="3">
    <source>
        <dbReference type="EMBL" id="KJP85615.1"/>
    </source>
</evidence>
<dbReference type="InterPro" id="IPR024288">
    <property type="entry name" value="SICA_C"/>
</dbReference>
<keyword evidence="4" id="KW-1185">Reference proteome</keyword>
<dbReference type="VEuPathDB" id="PlasmoDB:AK88_04728"/>
<gene>
    <name evidence="3" type="ORF">AK88_04728</name>
</gene>
<feature type="compositionally biased region" description="Gly residues" evidence="1">
    <location>
        <begin position="473"/>
        <end position="484"/>
    </location>
</feature>
<dbReference type="PANTHER" id="PTHR45725:SF1">
    <property type="entry name" value="DISHEVELLED ASSOCIATED ACTIVATOR OF MORPHOGENESIS, ISOFORM D"/>
    <property type="match status" value="1"/>
</dbReference>
<dbReference type="RefSeq" id="XP_012337759.1">
    <property type="nucleotide sequence ID" value="XM_012482336.1"/>
</dbReference>
<dbReference type="AlphaFoldDB" id="A0A0D9QF10"/>
<protein>
    <recommendedName>
        <fullName evidence="2">Schizont-infected cell agglutination C-terminal domain-containing protein</fullName>
    </recommendedName>
</protein>
<organism evidence="3 4">
    <name type="scientific">Plasmodium fragile</name>
    <dbReference type="NCBI Taxonomy" id="5857"/>
    <lineage>
        <taxon>Eukaryota</taxon>
        <taxon>Sar</taxon>
        <taxon>Alveolata</taxon>
        <taxon>Apicomplexa</taxon>
        <taxon>Aconoidasida</taxon>
        <taxon>Haemosporida</taxon>
        <taxon>Plasmodiidae</taxon>
        <taxon>Plasmodium</taxon>
        <taxon>Plasmodium (Plasmodium)</taxon>
    </lineage>
</organism>